<sequence>MEPLRTLVLAGLRKDKGTFVGLALLLFLASLALTLITSLFVDLSAREEALLDQVAAGDVFANDLVSNLTDEDVQEIEALPEVKEVKVTEAFTAPTRVEDAQGNEIVKSSPPLVNVYEAWGSSLEFNIITDDLSSYHRDRKGPADGEAYVRVAERTLRNMQVGDFIVLDIGGRETSLRVAGFYEDPQLGTPFMEMKRYLLSSGTFDELLAEIEETAASDVGVASGATSAEKAAYPIREINVMLTPEARSQGIDGHDLTQLIDDKTSWGESPHTLFSRQTLAGYSLLVVQVITAVLAVFSLILFVVALILCLHTASSSIQSGYADWGVLKGVGLPHNALRRALVMQYAFAALIGLVLGFVAGCLLEPLFWPVFLLITGILVVEASFPWMGLCCCAALLAALVVCVAVMTRKIGRITPLAALRQGDGDIRFSPRGASAISGSCLRASLACRAIVSEKGRYASIGICSLLLCAFVTLSFGIGGAVAGNDAVYKAFGVWKSDGSVRFDGQEVSLDEVRETIESVSPITREWEESVAVLNLNGEACTFVGVSDTDVVEEASIVSGRAPKHANEALVGLSLARAKGLSVGDELQVEKGNGEERTYIVSGLLSSVFNGGNSVVLTYEGLQELVELKPESEASGISRQYQLADPDKIDEVVEALASRFGDSVDTELTGLFESASNLLLLVRDMMTIMGYVMSAFALVLACVAVMLVSRRTLLSERRDMGVYRAMGFTVASLRASFALRFLGVSAVGALAGSALTMAAGGALISSLFGLFGVGAFSLALPVWEALAISAAFALAFALSAFGMSRRIKDVSVRELVVE</sequence>
<protein>
    <submittedName>
        <fullName evidence="10">ABC transporter permease</fullName>
    </submittedName>
</protein>
<evidence type="ECO:0000256" key="7">
    <source>
        <dbReference type="SAM" id="Phobius"/>
    </source>
</evidence>
<evidence type="ECO:0000256" key="1">
    <source>
        <dbReference type="ARBA" id="ARBA00004651"/>
    </source>
</evidence>
<dbReference type="AlphaFoldDB" id="A0A7C9NLY1"/>
<dbReference type="Pfam" id="PF12704">
    <property type="entry name" value="MacB_PCD"/>
    <property type="match status" value="1"/>
</dbReference>
<comment type="subcellular location">
    <subcellularLocation>
        <location evidence="1">Cell membrane</location>
        <topology evidence="1">Multi-pass membrane protein</topology>
    </subcellularLocation>
</comment>
<dbReference type="GO" id="GO:0022857">
    <property type="term" value="F:transmembrane transporter activity"/>
    <property type="evidence" value="ECO:0007669"/>
    <property type="project" value="TreeGrafter"/>
</dbReference>
<dbReference type="PANTHER" id="PTHR30572">
    <property type="entry name" value="MEMBRANE COMPONENT OF TRANSPORTER-RELATED"/>
    <property type="match status" value="1"/>
</dbReference>
<dbReference type="InterPro" id="IPR050250">
    <property type="entry name" value="Macrolide_Exporter_MacB"/>
</dbReference>
<dbReference type="InterPro" id="IPR025857">
    <property type="entry name" value="MacB_PCD"/>
</dbReference>
<feature type="domain" description="ABC3 transporter permease C-terminal" evidence="8">
    <location>
        <begin position="296"/>
        <end position="413"/>
    </location>
</feature>
<feature type="transmembrane region" description="Helical" evidence="7">
    <location>
        <begin position="386"/>
        <end position="407"/>
    </location>
</feature>
<keyword evidence="5 7" id="KW-0472">Membrane</keyword>
<reference evidence="10" key="1">
    <citation type="submission" date="2018-08" db="EMBL/GenBank/DDBJ databases">
        <title>Murine metabolic-syndrome-specific gut microbial biobank.</title>
        <authorList>
            <person name="Liu C."/>
        </authorList>
    </citation>
    <scope>NUCLEOTIDE SEQUENCE [LARGE SCALE GENOMIC DNA]</scope>
    <source>
        <strain evidence="10">Z82</strain>
    </source>
</reference>
<feature type="transmembrane region" description="Helical" evidence="7">
    <location>
        <begin position="347"/>
        <end position="380"/>
    </location>
</feature>
<gene>
    <name evidence="10" type="ORF">D1639_06210</name>
</gene>
<feature type="domain" description="MacB-like periplasmic core" evidence="9">
    <location>
        <begin position="502"/>
        <end position="656"/>
    </location>
</feature>
<evidence type="ECO:0000256" key="4">
    <source>
        <dbReference type="ARBA" id="ARBA00022989"/>
    </source>
</evidence>
<feature type="transmembrane region" description="Helical" evidence="7">
    <location>
        <begin position="20"/>
        <end position="41"/>
    </location>
</feature>
<evidence type="ECO:0000259" key="9">
    <source>
        <dbReference type="Pfam" id="PF12704"/>
    </source>
</evidence>
<dbReference type="GO" id="GO:0005886">
    <property type="term" value="C:plasma membrane"/>
    <property type="evidence" value="ECO:0007669"/>
    <property type="project" value="UniProtKB-SubCell"/>
</dbReference>
<evidence type="ECO:0000313" key="10">
    <source>
        <dbReference type="EMBL" id="NBI34627.1"/>
    </source>
</evidence>
<keyword evidence="4 7" id="KW-1133">Transmembrane helix</keyword>
<comment type="caution">
    <text evidence="10">The sequence shown here is derived from an EMBL/GenBank/DDBJ whole genome shotgun (WGS) entry which is preliminary data.</text>
</comment>
<feature type="transmembrane region" description="Helical" evidence="7">
    <location>
        <begin position="457"/>
        <end position="482"/>
    </location>
</feature>
<dbReference type="InterPro" id="IPR003838">
    <property type="entry name" value="ABC3_permease_C"/>
</dbReference>
<feature type="transmembrane region" description="Helical" evidence="7">
    <location>
        <begin position="687"/>
        <end position="708"/>
    </location>
</feature>
<comment type="similarity">
    <text evidence="6">Belongs to the ABC-4 integral membrane protein family.</text>
</comment>
<organism evidence="10">
    <name type="scientific">Muribaculaceae bacterium Z82</name>
    <dbReference type="NCBI Taxonomy" id="2304548"/>
    <lineage>
        <taxon>Bacteria</taxon>
        <taxon>Pseudomonadati</taxon>
        <taxon>Bacteroidota</taxon>
        <taxon>Bacteroidia</taxon>
        <taxon>Bacteroidales</taxon>
        <taxon>Muribaculaceae</taxon>
    </lineage>
</organism>
<dbReference type="PANTHER" id="PTHR30572:SF4">
    <property type="entry name" value="ABC TRANSPORTER PERMEASE YTRF"/>
    <property type="match status" value="1"/>
</dbReference>
<keyword evidence="3 7" id="KW-0812">Transmembrane</keyword>
<evidence type="ECO:0000256" key="2">
    <source>
        <dbReference type="ARBA" id="ARBA00022475"/>
    </source>
</evidence>
<feature type="transmembrane region" description="Helical" evidence="7">
    <location>
        <begin position="279"/>
        <end position="310"/>
    </location>
</feature>
<feature type="domain" description="ABC3 transporter permease C-terminal" evidence="8">
    <location>
        <begin position="691"/>
        <end position="807"/>
    </location>
</feature>
<proteinExistence type="inferred from homology"/>
<evidence type="ECO:0000256" key="3">
    <source>
        <dbReference type="ARBA" id="ARBA00022692"/>
    </source>
</evidence>
<keyword evidence="2" id="KW-1003">Cell membrane</keyword>
<dbReference type="EMBL" id="QWKH01000037">
    <property type="protein sequence ID" value="NBI34627.1"/>
    <property type="molecule type" value="Genomic_DNA"/>
</dbReference>
<name>A0A7C9NLY1_9BACT</name>
<evidence type="ECO:0000256" key="6">
    <source>
        <dbReference type="ARBA" id="ARBA00038076"/>
    </source>
</evidence>
<feature type="transmembrane region" description="Helical" evidence="7">
    <location>
        <begin position="784"/>
        <end position="802"/>
    </location>
</feature>
<dbReference type="Pfam" id="PF02687">
    <property type="entry name" value="FtsX"/>
    <property type="match status" value="2"/>
</dbReference>
<evidence type="ECO:0000259" key="8">
    <source>
        <dbReference type="Pfam" id="PF02687"/>
    </source>
</evidence>
<accession>A0A7C9NLY1</accession>
<evidence type="ECO:0000256" key="5">
    <source>
        <dbReference type="ARBA" id="ARBA00023136"/>
    </source>
</evidence>